<evidence type="ECO:0000313" key="1">
    <source>
        <dbReference type="EMBL" id="MFD3264066.1"/>
    </source>
</evidence>
<organism evidence="1 2">
    <name type="scientific">Phenylobacterium ferrooxidans</name>
    <dbReference type="NCBI Taxonomy" id="2982689"/>
    <lineage>
        <taxon>Bacteria</taxon>
        <taxon>Pseudomonadati</taxon>
        <taxon>Pseudomonadota</taxon>
        <taxon>Alphaproteobacteria</taxon>
        <taxon>Caulobacterales</taxon>
        <taxon>Caulobacteraceae</taxon>
        <taxon>Phenylobacterium</taxon>
    </lineage>
</organism>
<dbReference type="Proteomes" id="UP001598130">
    <property type="component" value="Unassembled WGS sequence"/>
</dbReference>
<dbReference type="EMBL" id="JAOTJD010000014">
    <property type="protein sequence ID" value="MFD3264066.1"/>
    <property type="molecule type" value="Genomic_DNA"/>
</dbReference>
<sequence length="63" mass="6632">MTGSAISTEDGPELAAKVESLALRHAALREEVQRAEAAEAITRSRLTQALADALLAVADRKST</sequence>
<dbReference type="RefSeq" id="WP_377369459.1">
    <property type="nucleotide sequence ID" value="NZ_JAOTJD010000014.1"/>
</dbReference>
<keyword evidence="2" id="KW-1185">Reference proteome</keyword>
<comment type="caution">
    <text evidence="1">The sequence shown here is derived from an EMBL/GenBank/DDBJ whole genome shotgun (WGS) entry which is preliminary data.</text>
</comment>
<protein>
    <submittedName>
        <fullName evidence="1">Uncharacterized protein</fullName>
    </submittedName>
</protein>
<accession>A0ABW6CQP2</accession>
<proteinExistence type="predicted"/>
<name>A0ABW6CQP2_9CAUL</name>
<reference evidence="1 2" key="1">
    <citation type="submission" date="2022-09" db="EMBL/GenBank/DDBJ databases">
        <title>New species of Phenylobacterium.</title>
        <authorList>
            <person name="Mieszkin S."/>
        </authorList>
    </citation>
    <scope>NUCLEOTIDE SEQUENCE [LARGE SCALE GENOMIC DNA]</scope>
    <source>
        <strain evidence="1 2">HK31-G</strain>
    </source>
</reference>
<evidence type="ECO:0000313" key="2">
    <source>
        <dbReference type="Proteomes" id="UP001598130"/>
    </source>
</evidence>
<gene>
    <name evidence="1" type="ORF">OCL97_08845</name>
</gene>
<feature type="non-terminal residue" evidence="1">
    <location>
        <position position="63"/>
    </location>
</feature>